<keyword evidence="2" id="KW-0547">Nucleotide-binding</keyword>
<evidence type="ECO:0000313" key="6">
    <source>
        <dbReference type="Proteomes" id="UP000546007"/>
    </source>
</evidence>
<evidence type="ECO:0000256" key="1">
    <source>
        <dbReference type="ARBA" id="ARBA00022448"/>
    </source>
</evidence>
<dbReference type="GO" id="GO:0016887">
    <property type="term" value="F:ATP hydrolysis activity"/>
    <property type="evidence" value="ECO:0007669"/>
    <property type="project" value="InterPro"/>
</dbReference>
<gene>
    <name evidence="5" type="ORF">GGR14_003074</name>
</gene>
<evidence type="ECO:0000256" key="2">
    <source>
        <dbReference type="ARBA" id="ARBA00022741"/>
    </source>
</evidence>
<dbReference type="RefSeq" id="WP_124315943.1">
    <property type="nucleotide sequence ID" value="NZ_AP028155.1"/>
</dbReference>
<dbReference type="SMART" id="SM00382">
    <property type="entry name" value="AAA"/>
    <property type="match status" value="1"/>
</dbReference>
<dbReference type="InterPro" id="IPR003593">
    <property type="entry name" value="AAA+_ATPase"/>
</dbReference>
<dbReference type="InterPro" id="IPR003439">
    <property type="entry name" value="ABC_transporter-like_ATP-bd"/>
</dbReference>
<dbReference type="AlphaFoldDB" id="A0A7W6HYE0"/>
<dbReference type="Gene3D" id="3.40.50.300">
    <property type="entry name" value="P-loop containing nucleotide triphosphate hydrolases"/>
    <property type="match status" value="1"/>
</dbReference>
<proteinExistence type="predicted"/>
<keyword evidence="1" id="KW-0813">Transport</keyword>
<evidence type="ECO:0000259" key="4">
    <source>
        <dbReference type="PROSITE" id="PS50893"/>
    </source>
</evidence>
<dbReference type="InterPro" id="IPR027417">
    <property type="entry name" value="P-loop_NTPase"/>
</dbReference>
<dbReference type="OrthoDB" id="9787851at2"/>
<dbReference type="GeneID" id="93103057"/>
<feature type="domain" description="ABC transporter" evidence="4">
    <location>
        <begin position="2"/>
        <end position="246"/>
    </location>
</feature>
<keyword evidence="3 5" id="KW-0067">ATP-binding</keyword>
<keyword evidence="6" id="KW-1185">Reference proteome</keyword>
<dbReference type="Proteomes" id="UP000546007">
    <property type="component" value="Unassembled WGS sequence"/>
</dbReference>
<sequence length="251" mass="28083">MIQLESLTLGYGQQILLDRVSASLDGGGLIALLGRNGSGKSTLLRATAGLGKIKSGRILLAGKDLAGLRPEELARTVSFVTTEKVRIPNLKCRDVVALGRAPYTNWVGRLQPRDREIVDKSLALLDMSTYAERTMDQMSDGECQRIMIARALAQDTPIILLDEPTSFLDLPNRYELGVLLQRLAHEQNKCILFSTHELDIALTLCDSIALVDRPHLHYLPTRQMINSGHIERLFRNETITFDPKELRIRVR</sequence>
<accession>A0A7W6HYE0</accession>
<dbReference type="EMBL" id="JACIES010000009">
    <property type="protein sequence ID" value="MBB4027264.1"/>
    <property type="molecule type" value="Genomic_DNA"/>
</dbReference>
<protein>
    <submittedName>
        <fullName evidence="5">Iron complex transport system ATP-binding protein</fullName>
    </submittedName>
</protein>
<dbReference type="InterPro" id="IPR050153">
    <property type="entry name" value="Metal_Ion_Import_ABC"/>
</dbReference>
<dbReference type="SUPFAM" id="SSF52540">
    <property type="entry name" value="P-loop containing nucleoside triphosphate hydrolases"/>
    <property type="match status" value="1"/>
</dbReference>
<dbReference type="GO" id="GO:0005524">
    <property type="term" value="F:ATP binding"/>
    <property type="evidence" value="ECO:0007669"/>
    <property type="project" value="UniProtKB-KW"/>
</dbReference>
<evidence type="ECO:0000313" key="5">
    <source>
        <dbReference type="EMBL" id="MBB4027264.1"/>
    </source>
</evidence>
<dbReference type="PANTHER" id="PTHR42734">
    <property type="entry name" value="METAL TRANSPORT SYSTEM ATP-BINDING PROTEIN TM_0124-RELATED"/>
    <property type="match status" value="1"/>
</dbReference>
<dbReference type="CDD" id="cd03214">
    <property type="entry name" value="ABC_Iron-Siderophores_B12_Hemin"/>
    <property type="match status" value="1"/>
</dbReference>
<dbReference type="PROSITE" id="PS50893">
    <property type="entry name" value="ABC_TRANSPORTER_2"/>
    <property type="match status" value="1"/>
</dbReference>
<dbReference type="Pfam" id="PF00005">
    <property type="entry name" value="ABC_tran"/>
    <property type="match status" value="1"/>
</dbReference>
<name>A0A7W6HYE0_9BACT</name>
<dbReference type="PANTHER" id="PTHR42734:SF21">
    <property type="entry name" value="IRON ABC TRANSPORTER, ATP-BINDING PROTEIN"/>
    <property type="match status" value="1"/>
</dbReference>
<evidence type="ECO:0000256" key="3">
    <source>
        <dbReference type="ARBA" id="ARBA00022840"/>
    </source>
</evidence>
<organism evidence="5 6">
    <name type="scientific">Butyricimonas faecihominis</name>
    <dbReference type="NCBI Taxonomy" id="1472416"/>
    <lineage>
        <taxon>Bacteria</taxon>
        <taxon>Pseudomonadati</taxon>
        <taxon>Bacteroidota</taxon>
        <taxon>Bacteroidia</taxon>
        <taxon>Bacteroidales</taxon>
        <taxon>Odoribacteraceae</taxon>
        <taxon>Butyricimonas</taxon>
    </lineage>
</organism>
<reference evidence="5 6" key="1">
    <citation type="submission" date="2020-08" db="EMBL/GenBank/DDBJ databases">
        <title>Genomic Encyclopedia of Type Strains, Phase IV (KMG-IV): sequencing the most valuable type-strain genomes for metagenomic binning, comparative biology and taxonomic classification.</title>
        <authorList>
            <person name="Goeker M."/>
        </authorList>
    </citation>
    <scope>NUCLEOTIDE SEQUENCE [LARGE SCALE GENOMIC DNA]</scope>
    <source>
        <strain evidence="5 6">DSM 105721</strain>
    </source>
</reference>
<comment type="caution">
    <text evidence="5">The sequence shown here is derived from an EMBL/GenBank/DDBJ whole genome shotgun (WGS) entry which is preliminary data.</text>
</comment>